<protein>
    <recommendedName>
        <fullName evidence="6">GLTT repeat-containing protein</fullName>
    </recommendedName>
</protein>
<dbReference type="RefSeq" id="WP_380508592.1">
    <property type="nucleotide sequence ID" value="NZ_JBHEZX010000006.1"/>
</dbReference>
<reference evidence="4 5" key="1">
    <citation type="submission" date="2024-09" db="EMBL/GenBank/DDBJ databases">
        <authorList>
            <person name="Lee S.D."/>
        </authorList>
    </citation>
    <scope>NUCLEOTIDE SEQUENCE [LARGE SCALE GENOMIC DNA]</scope>
    <source>
        <strain evidence="2 5">N1-1</strain>
        <strain evidence="3 4">N1-3</strain>
    </source>
</reference>
<evidence type="ECO:0000313" key="5">
    <source>
        <dbReference type="Proteomes" id="UP001592582"/>
    </source>
</evidence>
<sequence>MKFSARAAVVALTACAGLGAAVQTTAAAAVNPDRLEAAEQAAAATRVPFDLPLGSAVQSVTGDASSAGLHGSMSGLPIVPPSPVVKESHSLIPDPLLPALGSPPATPDLNLVAPVVGGDGSLQPDGLVMSLPQAPMKAVGAAASVGQPITATGGDEVVDLTRLQPSVTSPQVETAPSGFISLDQRTMNRPLDRTVDEFLTTAAATAQVLAQR</sequence>
<evidence type="ECO:0000313" key="2">
    <source>
        <dbReference type="EMBL" id="MFC1410592.1"/>
    </source>
</evidence>
<organism evidence="2 5">
    <name type="scientific">Streptacidiphilus alkalitolerans</name>
    <dbReference type="NCBI Taxonomy" id="3342712"/>
    <lineage>
        <taxon>Bacteria</taxon>
        <taxon>Bacillati</taxon>
        <taxon>Actinomycetota</taxon>
        <taxon>Actinomycetes</taxon>
        <taxon>Kitasatosporales</taxon>
        <taxon>Streptomycetaceae</taxon>
        <taxon>Streptacidiphilus</taxon>
    </lineage>
</organism>
<name>A0ABV6VA44_9ACTN</name>
<comment type="caution">
    <text evidence="2">The sequence shown here is derived from an EMBL/GenBank/DDBJ whole genome shotgun (WGS) entry which is preliminary data.</text>
</comment>
<proteinExistence type="predicted"/>
<evidence type="ECO:0000313" key="3">
    <source>
        <dbReference type="EMBL" id="MFC1430782.1"/>
    </source>
</evidence>
<gene>
    <name evidence="3" type="ORF">ACEZDB_08940</name>
    <name evidence="2" type="ORF">ACEZDG_15095</name>
</gene>
<feature type="chain" id="PRO_5045032983" description="GLTT repeat-containing protein" evidence="1">
    <location>
        <begin position="21"/>
        <end position="212"/>
    </location>
</feature>
<dbReference type="Proteomes" id="UP001592582">
    <property type="component" value="Unassembled WGS sequence"/>
</dbReference>
<accession>A0ABV6VA44</accession>
<evidence type="ECO:0000256" key="1">
    <source>
        <dbReference type="SAM" id="SignalP"/>
    </source>
</evidence>
<evidence type="ECO:0008006" key="6">
    <source>
        <dbReference type="Google" id="ProtNLM"/>
    </source>
</evidence>
<keyword evidence="5" id="KW-1185">Reference proteome</keyword>
<dbReference type="Proteomes" id="UP001592530">
    <property type="component" value="Unassembled WGS sequence"/>
</dbReference>
<dbReference type="EMBL" id="JBHEZX010000006">
    <property type="protein sequence ID" value="MFC1410592.1"/>
    <property type="molecule type" value="Genomic_DNA"/>
</dbReference>
<dbReference type="EMBL" id="JBHEZY010000003">
    <property type="protein sequence ID" value="MFC1430782.1"/>
    <property type="molecule type" value="Genomic_DNA"/>
</dbReference>
<evidence type="ECO:0000313" key="4">
    <source>
        <dbReference type="Proteomes" id="UP001592530"/>
    </source>
</evidence>
<feature type="signal peptide" evidence="1">
    <location>
        <begin position="1"/>
        <end position="20"/>
    </location>
</feature>
<keyword evidence="1" id="KW-0732">Signal</keyword>